<dbReference type="GO" id="GO:0004425">
    <property type="term" value="F:indole-3-glycerol-phosphate synthase activity"/>
    <property type="evidence" value="ECO:0007669"/>
    <property type="project" value="UniProtKB-EC"/>
</dbReference>
<dbReference type="EC" id="4.1.1.48" evidence="3"/>
<dbReference type="Gene3D" id="3.20.20.70">
    <property type="entry name" value="Aldolase class I"/>
    <property type="match status" value="1"/>
</dbReference>
<dbReference type="PANTHER" id="PTHR22854">
    <property type="entry name" value="TRYPTOPHAN BIOSYNTHESIS PROTEIN"/>
    <property type="match status" value="1"/>
</dbReference>
<dbReference type="UniPathway" id="UPA00035">
    <property type="reaction ID" value="UER00043"/>
</dbReference>
<keyword evidence="6" id="KW-0822">Tryptophan biosynthesis</keyword>
<feature type="domain" description="Indole-3-glycerol phosphate synthase" evidence="9">
    <location>
        <begin position="10"/>
        <end position="259"/>
    </location>
</feature>
<keyword evidence="8 10" id="KW-0456">Lyase</keyword>
<dbReference type="SUPFAM" id="SSF51366">
    <property type="entry name" value="Ribulose-phoshate binding barrel"/>
    <property type="match status" value="1"/>
</dbReference>
<dbReference type="GO" id="GO:0000162">
    <property type="term" value="P:L-tryptophan biosynthetic process"/>
    <property type="evidence" value="ECO:0007669"/>
    <property type="project" value="UniProtKB-UniPathway"/>
</dbReference>
<evidence type="ECO:0000256" key="3">
    <source>
        <dbReference type="ARBA" id="ARBA00012362"/>
    </source>
</evidence>
<dbReference type="NCBIfam" id="NF001370">
    <property type="entry name" value="PRK00278.1-2"/>
    <property type="match status" value="1"/>
</dbReference>
<evidence type="ECO:0000256" key="1">
    <source>
        <dbReference type="ARBA" id="ARBA00001633"/>
    </source>
</evidence>
<keyword evidence="4" id="KW-0028">Amino-acid biosynthesis</keyword>
<keyword evidence="7" id="KW-0057">Aromatic amino acid biosynthesis</keyword>
<dbReference type="InterPro" id="IPR013798">
    <property type="entry name" value="Indole-3-glycerol_P_synth_dom"/>
</dbReference>
<dbReference type="InterPro" id="IPR045186">
    <property type="entry name" value="Indole-3-glycerol_P_synth"/>
</dbReference>
<dbReference type="Pfam" id="PF00218">
    <property type="entry name" value="IGPS"/>
    <property type="match status" value="1"/>
</dbReference>
<evidence type="ECO:0000256" key="4">
    <source>
        <dbReference type="ARBA" id="ARBA00022605"/>
    </source>
</evidence>
<evidence type="ECO:0000256" key="5">
    <source>
        <dbReference type="ARBA" id="ARBA00022793"/>
    </source>
</evidence>
<evidence type="ECO:0000259" key="9">
    <source>
        <dbReference type="Pfam" id="PF00218"/>
    </source>
</evidence>
<evidence type="ECO:0000256" key="7">
    <source>
        <dbReference type="ARBA" id="ARBA00023141"/>
    </source>
</evidence>
<sequence length="271" mass="29701">MAANNVPDILQKILIRKHEEISEASEKISITQLQQKILTASPVRGFVQAIKDKRAQGKPAVIAEIKKASPSKGVLRENFDPVSIAKSYERGGAACLSVLTDVDYFQGCTEYLQQARAACHLPVIRKDFIIDPYQVYEARAMGADCILLIVAALEDTQLHQLASLAADLSLDVLVEVHNAEELERALNTSLTLIGINNRNLRTFETSLDTTLDLLPQIGNNRIVVTESGILTQADVDIMLNNNVDTFLVGEAFMRAHDPGGMLSSLFNSSIK</sequence>
<comment type="pathway">
    <text evidence="2">Amino-acid biosynthesis; L-tryptophan biosynthesis; L-tryptophan from chorismate: step 4/5.</text>
</comment>
<dbReference type="FunFam" id="3.20.20.70:FF:000024">
    <property type="entry name" value="Indole-3-glycerol phosphate synthase"/>
    <property type="match status" value="1"/>
</dbReference>
<dbReference type="InterPro" id="IPR001468">
    <property type="entry name" value="Indole-3-GlycerolPSynthase_CS"/>
</dbReference>
<comment type="catalytic activity">
    <reaction evidence="1">
        <text>1-(2-carboxyphenylamino)-1-deoxy-D-ribulose 5-phosphate + H(+) = (1S,2R)-1-C-(indol-3-yl)glycerol 3-phosphate + CO2 + H2O</text>
        <dbReference type="Rhea" id="RHEA:23476"/>
        <dbReference type="ChEBI" id="CHEBI:15377"/>
        <dbReference type="ChEBI" id="CHEBI:15378"/>
        <dbReference type="ChEBI" id="CHEBI:16526"/>
        <dbReference type="ChEBI" id="CHEBI:58613"/>
        <dbReference type="ChEBI" id="CHEBI:58866"/>
        <dbReference type="EC" id="4.1.1.48"/>
    </reaction>
</comment>
<name>A0A3B0Z327_9ZZZZ</name>
<dbReference type="PROSITE" id="PS00614">
    <property type="entry name" value="IGPS"/>
    <property type="match status" value="1"/>
</dbReference>
<dbReference type="CDD" id="cd00331">
    <property type="entry name" value="IGPS"/>
    <property type="match status" value="1"/>
</dbReference>
<evidence type="ECO:0000256" key="8">
    <source>
        <dbReference type="ARBA" id="ARBA00023239"/>
    </source>
</evidence>
<dbReference type="NCBIfam" id="NF001373">
    <property type="entry name" value="PRK00278.1-6"/>
    <property type="match status" value="1"/>
</dbReference>
<dbReference type="PANTHER" id="PTHR22854:SF2">
    <property type="entry name" value="INDOLE-3-GLYCEROL-PHOSPHATE SYNTHASE"/>
    <property type="match status" value="1"/>
</dbReference>
<dbReference type="GO" id="GO:0004640">
    <property type="term" value="F:phosphoribosylanthranilate isomerase activity"/>
    <property type="evidence" value="ECO:0007669"/>
    <property type="project" value="TreeGrafter"/>
</dbReference>
<protein>
    <recommendedName>
        <fullName evidence="3">indole-3-glycerol-phosphate synthase</fullName>
        <ecNumber evidence="3">4.1.1.48</ecNumber>
    </recommendedName>
</protein>
<gene>
    <name evidence="10" type="ORF">MNBD_GAMMA12-778</name>
</gene>
<dbReference type="InterPro" id="IPR011060">
    <property type="entry name" value="RibuloseP-bd_barrel"/>
</dbReference>
<evidence type="ECO:0000313" key="10">
    <source>
        <dbReference type="EMBL" id="VAW75106.1"/>
    </source>
</evidence>
<dbReference type="InterPro" id="IPR013785">
    <property type="entry name" value="Aldolase_TIM"/>
</dbReference>
<proteinExistence type="inferred from homology"/>
<dbReference type="HAMAP" id="MF_00134_B">
    <property type="entry name" value="IGPS_B"/>
    <property type="match status" value="1"/>
</dbReference>
<organism evidence="10">
    <name type="scientific">hydrothermal vent metagenome</name>
    <dbReference type="NCBI Taxonomy" id="652676"/>
    <lineage>
        <taxon>unclassified sequences</taxon>
        <taxon>metagenomes</taxon>
        <taxon>ecological metagenomes</taxon>
    </lineage>
</organism>
<dbReference type="AlphaFoldDB" id="A0A3B0Z327"/>
<accession>A0A3B0Z327</accession>
<dbReference type="EMBL" id="UOFL01000073">
    <property type="protein sequence ID" value="VAW75106.1"/>
    <property type="molecule type" value="Genomic_DNA"/>
</dbReference>
<keyword evidence="5" id="KW-0210">Decarboxylase</keyword>
<evidence type="ECO:0000256" key="6">
    <source>
        <dbReference type="ARBA" id="ARBA00022822"/>
    </source>
</evidence>
<evidence type="ECO:0000256" key="2">
    <source>
        <dbReference type="ARBA" id="ARBA00004696"/>
    </source>
</evidence>
<reference evidence="10" key="1">
    <citation type="submission" date="2018-06" db="EMBL/GenBank/DDBJ databases">
        <authorList>
            <person name="Zhirakovskaya E."/>
        </authorList>
    </citation>
    <scope>NUCLEOTIDE SEQUENCE</scope>
</reference>
<dbReference type="NCBIfam" id="NF001377">
    <property type="entry name" value="PRK00278.2-4"/>
    <property type="match status" value="1"/>
</dbReference>